<feature type="coiled-coil region" evidence="1">
    <location>
        <begin position="357"/>
        <end position="482"/>
    </location>
</feature>
<comment type="caution">
    <text evidence="2">The sequence shown here is derived from an EMBL/GenBank/DDBJ whole genome shotgun (WGS) entry which is preliminary data.</text>
</comment>
<dbReference type="Proteomes" id="UP000494161">
    <property type="component" value="Unassembled WGS sequence"/>
</dbReference>
<keyword evidence="3" id="KW-1185">Reference proteome</keyword>
<sequence>MSALNRGILIEQLIFVGHRKDYVIPLKAGMNIIYGDSATGKSSVLECINYLFGSSKFIFDEEIETAVAHVMMQVVLGETTFVVKRSIFDVNADVEVYTGDINSYQQVFPKKLSPNYGKPGLDGFLSDFYLSSLKLPFVTIRQAPSKDSSNIVRLSFRDIFKFCYLKQDDVGAKSLLGEGSFSGVKSKETFKYIFNLLDTAIADLQAALSDATQQKRIKEEAYRVISEFLRAVEFQTEHDLDDAKYEAENRRKLAENELFNINDSIKSNNEGYAALKEILADISLRIRKSEGELQLSDSLIEQYVRLKNDYQADIHKLKAIKSSKKLIGTDTTIFTCPLCSSQVDLGRIKATYEIAELDHVSQEINSITRRMKDAEQLAQIERSKRASLLDDLKLLEKERMRARNMLDEEMSSAITPYLADRDAWSLELARATEDLASIERNLKIRNQQKTVFRELHSVDESIQKLREQLEQLRQSAPAIDEVLGNIGDFLTSYLRQVQISDIRDVRISNTTFLPVLRNRDYREITSGGLRTILSIGHFLSVLANGLREPNNHPGLLMIDTVGKYLGKTDTRYQETDINEDRKEGTSDPIKYKNIYKGLFSLCERISRESGRVQIIVVDNDLPPGLNTTAPGSIAAYFRTDGRDGTQRGLIDDAPRN</sequence>
<evidence type="ECO:0008006" key="4">
    <source>
        <dbReference type="Google" id="ProtNLM"/>
    </source>
</evidence>
<keyword evidence="1" id="KW-0175">Coiled coil</keyword>
<proteinExistence type="predicted"/>
<evidence type="ECO:0000313" key="2">
    <source>
        <dbReference type="EMBL" id="CAB3951471.1"/>
    </source>
</evidence>
<dbReference type="InterPro" id="IPR027417">
    <property type="entry name" value="P-loop_NTPase"/>
</dbReference>
<reference evidence="2 3" key="1">
    <citation type="submission" date="2020-04" db="EMBL/GenBank/DDBJ databases">
        <authorList>
            <person name="De Canck E."/>
        </authorList>
    </citation>
    <scope>NUCLEOTIDE SEQUENCE [LARGE SCALE GENOMIC DNA]</scope>
    <source>
        <strain evidence="2 3">LMG 7053</strain>
    </source>
</reference>
<evidence type="ECO:0000313" key="3">
    <source>
        <dbReference type="Proteomes" id="UP000494161"/>
    </source>
</evidence>
<dbReference type="EMBL" id="CADILJ010000031">
    <property type="protein sequence ID" value="CAB3951471.1"/>
    <property type="molecule type" value="Genomic_DNA"/>
</dbReference>
<organism evidence="2 3">
    <name type="scientific">Achromobacter ruhlandii</name>
    <dbReference type="NCBI Taxonomy" id="72557"/>
    <lineage>
        <taxon>Bacteria</taxon>
        <taxon>Pseudomonadati</taxon>
        <taxon>Pseudomonadota</taxon>
        <taxon>Betaproteobacteria</taxon>
        <taxon>Burkholderiales</taxon>
        <taxon>Alcaligenaceae</taxon>
        <taxon>Achromobacter</taxon>
    </lineage>
</organism>
<dbReference type="SUPFAM" id="SSF52540">
    <property type="entry name" value="P-loop containing nucleoside triphosphate hydrolases"/>
    <property type="match status" value="1"/>
</dbReference>
<dbReference type="Gene3D" id="3.40.50.300">
    <property type="entry name" value="P-loop containing nucleotide triphosphate hydrolases"/>
    <property type="match status" value="1"/>
</dbReference>
<name>A0ABM8LWZ1_9BURK</name>
<accession>A0ABM8LWZ1</accession>
<protein>
    <recommendedName>
        <fullName evidence="4">Rad50/SbcC-type AAA domain-containing protein</fullName>
    </recommendedName>
</protein>
<gene>
    <name evidence="2" type="ORF">LMG7053_03487</name>
</gene>
<evidence type="ECO:0000256" key="1">
    <source>
        <dbReference type="SAM" id="Coils"/>
    </source>
</evidence>